<dbReference type="HOGENOM" id="CLU_1245635_0_0_1"/>
<dbReference type="KEGG" id="mlr:MELLADRAFT_111126"/>
<protein>
    <submittedName>
        <fullName evidence="2">Uncharacterized protein</fullName>
    </submittedName>
</protein>
<evidence type="ECO:0000256" key="1">
    <source>
        <dbReference type="SAM" id="MobiDB-lite"/>
    </source>
</evidence>
<feature type="compositionally biased region" description="Pro residues" evidence="1">
    <location>
        <begin position="43"/>
        <end position="54"/>
    </location>
</feature>
<reference evidence="3" key="1">
    <citation type="journal article" date="2011" name="Proc. Natl. Acad. Sci. U.S.A.">
        <title>Obligate biotrophy features unraveled by the genomic analysis of rust fungi.</title>
        <authorList>
            <person name="Duplessis S."/>
            <person name="Cuomo C.A."/>
            <person name="Lin Y.-C."/>
            <person name="Aerts A."/>
            <person name="Tisserant E."/>
            <person name="Veneault-Fourrey C."/>
            <person name="Joly D.L."/>
            <person name="Hacquard S."/>
            <person name="Amselem J."/>
            <person name="Cantarel B.L."/>
            <person name="Chiu R."/>
            <person name="Coutinho P.M."/>
            <person name="Feau N."/>
            <person name="Field M."/>
            <person name="Frey P."/>
            <person name="Gelhaye E."/>
            <person name="Goldberg J."/>
            <person name="Grabherr M.G."/>
            <person name="Kodira C.D."/>
            <person name="Kohler A."/>
            <person name="Kuees U."/>
            <person name="Lindquist E.A."/>
            <person name="Lucas S.M."/>
            <person name="Mago R."/>
            <person name="Mauceli E."/>
            <person name="Morin E."/>
            <person name="Murat C."/>
            <person name="Pangilinan J.L."/>
            <person name="Park R."/>
            <person name="Pearson M."/>
            <person name="Quesneville H."/>
            <person name="Rouhier N."/>
            <person name="Sakthikumar S."/>
            <person name="Salamov A.A."/>
            <person name="Schmutz J."/>
            <person name="Selles B."/>
            <person name="Shapiro H."/>
            <person name="Tanguay P."/>
            <person name="Tuskan G.A."/>
            <person name="Henrissat B."/>
            <person name="Van de Peer Y."/>
            <person name="Rouze P."/>
            <person name="Ellis J.G."/>
            <person name="Dodds P.N."/>
            <person name="Schein J.E."/>
            <person name="Zhong S."/>
            <person name="Hamelin R.C."/>
            <person name="Grigoriev I.V."/>
            <person name="Szabo L.J."/>
            <person name="Martin F."/>
        </authorList>
    </citation>
    <scope>NUCLEOTIDE SEQUENCE [LARGE SCALE GENOMIC DNA]</scope>
    <source>
        <strain evidence="3">98AG31 / pathotype 3-4-7</strain>
    </source>
</reference>
<dbReference type="VEuPathDB" id="FungiDB:MELLADRAFT_111126"/>
<feature type="region of interest" description="Disordered" evidence="1">
    <location>
        <begin position="1"/>
        <end position="60"/>
    </location>
</feature>
<gene>
    <name evidence="2" type="ORF">MELLADRAFT_111126</name>
</gene>
<name>F4S242_MELLP</name>
<dbReference type="EMBL" id="GL883139">
    <property type="protein sequence ID" value="EGG01297.1"/>
    <property type="molecule type" value="Genomic_DNA"/>
</dbReference>
<dbReference type="Proteomes" id="UP000001072">
    <property type="component" value="Unassembled WGS sequence"/>
</dbReference>
<proteinExistence type="predicted"/>
<dbReference type="AlphaFoldDB" id="F4S242"/>
<keyword evidence="3" id="KW-1185">Reference proteome</keyword>
<feature type="region of interest" description="Disordered" evidence="1">
    <location>
        <begin position="92"/>
        <end position="126"/>
    </location>
</feature>
<dbReference type="OrthoDB" id="10541644at2759"/>
<organism evidence="3">
    <name type="scientific">Melampsora larici-populina (strain 98AG31 / pathotype 3-4-7)</name>
    <name type="common">Poplar leaf rust fungus</name>
    <dbReference type="NCBI Taxonomy" id="747676"/>
    <lineage>
        <taxon>Eukaryota</taxon>
        <taxon>Fungi</taxon>
        <taxon>Dikarya</taxon>
        <taxon>Basidiomycota</taxon>
        <taxon>Pucciniomycotina</taxon>
        <taxon>Pucciniomycetes</taxon>
        <taxon>Pucciniales</taxon>
        <taxon>Melampsoraceae</taxon>
        <taxon>Melampsora</taxon>
    </lineage>
</organism>
<sequence length="222" mass="25316">MVISNTQPSTPSIQSPPHYHEISNLNSFNPSSNSYFPILPSSSSPPPPPPPPPLIRRFTSPDLLPTLKHSLIKPHQQFTSFVSRFSSVLKKPTLPLLNPPTHRPKKLQKPRPKNHPHPSNKHKNLNYQPITLQPWFNDSDSDSDFDNDEEDDLNVKAVESKSPIRTIVKRTPVHFFTGDSTVIEIQTFWSDGTQIISKPQIGSHSILRRPEYWMGWPSRRQS</sequence>
<feature type="compositionally biased region" description="Basic residues" evidence="1">
    <location>
        <begin position="102"/>
        <end position="124"/>
    </location>
</feature>
<accession>F4S242</accession>
<dbReference type="GeneID" id="18924284"/>
<evidence type="ECO:0000313" key="2">
    <source>
        <dbReference type="EMBL" id="EGG01297.1"/>
    </source>
</evidence>
<dbReference type="RefSeq" id="XP_007415398.1">
    <property type="nucleotide sequence ID" value="XM_007415336.1"/>
</dbReference>
<feature type="compositionally biased region" description="Low complexity" evidence="1">
    <location>
        <begin position="1"/>
        <end position="34"/>
    </location>
</feature>
<evidence type="ECO:0000313" key="3">
    <source>
        <dbReference type="Proteomes" id="UP000001072"/>
    </source>
</evidence>
<dbReference type="InParanoid" id="F4S242"/>